<feature type="region of interest" description="Disordered" evidence="1">
    <location>
        <begin position="290"/>
        <end position="316"/>
    </location>
</feature>
<evidence type="ECO:0000256" key="1">
    <source>
        <dbReference type="SAM" id="MobiDB-lite"/>
    </source>
</evidence>
<sequence length="377" mass="42956">MTVGEESHQTTAPHSTQSTDRSLPSQEQEQQQPHRPPSSLYYNSTLPPSSLYHHPSSTSSSSSSLSSTPTTATTNTSTSHLEYQSIQSCFKRVKISTSPGELRLSKDLEDICTTHHWRHHNRDFLSPDSCIKLHQDVVDPLRLSLSVWGKNVVMTYMLQVPRMYPHAPPVVYRVSADPPLQYPSGMPTLEQVRIVPQTTTTPSSPLTKTTRPSNIEIYNQWSPISRLMDLIEFLVELLPKRMRQWEEWLQYPSLPASPSTPLPETMEKKEMKVDVQSRHYQRRSSQLYLSEGMSSGETSGECTKELQMDDDDDEEEEYPMPVNLAAKKHFVWHPNRFHVGYDTSTVHVGYDTSTAHVGMEEEWVGNSGMMEGQMMME</sequence>
<organism evidence="2">
    <name type="scientific">Ditylum brightwellii</name>
    <dbReference type="NCBI Taxonomy" id="49249"/>
    <lineage>
        <taxon>Eukaryota</taxon>
        <taxon>Sar</taxon>
        <taxon>Stramenopiles</taxon>
        <taxon>Ochrophyta</taxon>
        <taxon>Bacillariophyta</taxon>
        <taxon>Mediophyceae</taxon>
        <taxon>Lithodesmiophycidae</taxon>
        <taxon>Lithodesmiales</taxon>
        <taxon>Lithodesmiaceae</taxon>
        <taxon>Ditylum</taxon>
    </lineage>
</organism>
<feature type="region of interest" description="Disordered" evidence="1">
    <location>
        <begin position="1"/>
        <end position="79"/>
    </location>
</feature>
<feature type="compositionally biased region" description="Low complexity" evidence="1">
    <location>
        <begin position="21"/>
        <end position="79"/>
    </location>
</feature>
<gene>
    <name evidence="2" type="ORF">DBRI00130_LOCUS24152</name>
</gene>
<protein>
    <submittedName>
        <fullName evidence="2">Uncharacterized protein</fullName>
    </submittedName>
</protein>
<evidence type="ECO:0000313" key="2">
    <source>
        <dbReference type="EMBL" id="CAE4624828.1"/>
    </source>
</evidence>
<dbReference type="EMBL" id="HBNS01030795">
    <property type="protein sequence ID" value="CAE4624828.1"/>
    <property type="molecule type" value="Transcribed_RNA"/>
</dbReference>
<accession>A0A7S4W585</accession>
<reference evidence="2" key="1">
    <citation type="submission" date="2021-01" db="EMBL/GenBank/DDBJ databases">
        <authorList>
            <person name="Corre E."/>
            <person name="Pelletier E."/>
            <person name="Niang G."/>
            <person name="Scheremetjew M."/>
            <person name="Finn R."/>
            <person name="Kale V."/>
            <person name="Holt S."/>
            <person name="Cochrane G."/>
            <person name="Meng A."/>
            <person name="Brown T."/>
            <person name="Cohen L."/>
        </authorList>
    </citation>
    <scope>NUCLEOTIDE SEQUENCE</scope>
    <source>
        <strain evidence="2">GSO104</strain>
    </source>
</reference>
<feature type="compositionally biased region" description="Polar residues" evidence="1">
    <location>
        <begin position="9"/>
        <end position="20"/>
    </location>
</feature>
<dbReference type="AlphaFoldDB" id="A0A7S4W585"/>
<feature type="compositionally biased region" description="Low complexity" evidence="1">
    <location>
        <begin position="290"/>
        <end position="301"/>
    </location>
</feature>
<name>A0A7S4W585_9STRA</name>
<proteinExistence type="predicted"/>